<sequence length="206" mass="23622">MQDDTECDQYLSQFYQDVHNFYCKAVSSVYKKLPALDKTRKLLTIIDKNHNTHTFDDLASLLEMFPCLKKELDIAKLEEEFISYQVLNIDALVEGSKDSSQIRMNTFWHKIGQIKDPGTRQNTFALLPTVMKQLLVLPHSNADCERVFSITRKNSTETRSELSNAVLKGLLTTKLKMLSDYCFKWKPSDALTKKAKSATYHSVQGT</sequence>
<evidence type="ECO:0000259" key="1">
    <source>
        <dbReference type="Pfam" id="PF05699"/>
    </source>
</evidence>
<accession>H3ATZ4</accession>
<reference evidence="3" key="1">
    <citation type="submission" date="2011-08" db="EMBL/GenBank/DDBJ databases">
        <title>The draft genome of Latimeria chalumnae.</title>
        <authorList>
            <person name="Di Palma F."/>
            <person name="Alfoldi J."/>
            <person name="Johnson J."/>
            <person name="Berlin A."/>
            <person name="Gnerre S."/>
            <person name="Jaffe D."/>
            <person name="MacCallum I."/>
            <person name="Young S."/>
            <person name="Walker B.J."/>
            <person name="Lander E."/>
            <person name="Lindblad-Toh K."/>
        </authorList>
    </citation>
    <scope>NUCLEOTIDE SEQUENCE [LARGE SCALE GENOMIC DNA]</scope>
    <source>
        <strain evidence="3">Wild caught</strain>
    </source>
</reference>
<dbReference type="GO" id="GO:0046983">
    <property type="term" value="F:protein dimerization activity"/>
    <property type="evidence" value="ECO:0007669"/>
    <property type="project" value="InterPro"/>
</dbReference>
<dbReference type="PANTHER" id="PTHR37162">
    <property type="entry name" value="HAT FAMILY DIMERISATION DOMAINCONTAINING PROTEIN-RELATED"/>
    <property type="match status" value="1"/>
</dbReference>
<proteinExistence type="predicted"/>
<reference evidence="2" key="3">
    <citation type="submission" date="2025-09" db="UniProtKB">
        <authorList>
            <consortium name="Ensembl"/>
        </authorList>
    </citation>
    <scope>IDENTIFICATION</scope>
</reference>
<dbReference type="PANTHER" id="PTHR37162:SF10">
    <property type="entry name" value="DUF4371 DOMAIN-CONTAINING PROTEIN"/>
    <property type="match status" value="1"/>
</dbReference>
<protein>
    <recommendedName>
        <fullName evidence="1">HAT C-terminal dimerisation domain-containing protein</fullName>
    </recommendedName>
</protein>
<dbReference type="Ensembl" id="ENSLACT00000013211.1">
    <property type="protein sequence ID" value="ENSLACP00000013115.1"/>
    <property type="gene ID" value="ENSLACG00000011549.1"/>
</dbReference>
<dbReference type="Pfam" id="PF05699">
    <property type="entry name" value="Dimer_Tnp_hAT"/>
    <property type="match status" value="1"/>
</dbReference>
<evidence type="ECO:0000313" key="2">
    <source>
        <dbReference type="Ensembl" id="ENSLACP00000013115.1"/>
    </source>
</evidence>
<dbReference type="InParanoid" id="H3ATZ4"/>
<name>H3ATZ4_LATCH</name>
<dbReference type="EMBL" id="AFYH01168732">
    <property type="status" value="NOT_ANNOTATED_CDS"/>
    <property type="molecule type" value="Genomic_DNA"/>
</dbReference>
<dbReference type="HOGENOM" id="CLU_1460846_0_0_1"/>
<feature type="domain" description="HAT C-terminal dimerisation" evidence="1">
    <location>
        <begin position="120"/>
        <end position="174"/>
    </location>
</feature>
<evidence type="ECO:0000313" key="3">
    <source>
        <dbReference type="Proteomes" id="UP000008672"/>
    </source>
</evidence>
<reference evidence="2" key="2">
    <citation type="submission" date="2025-08" db="UniProtKB">
        <authorList>
            <consortium name="Ensembl"/>
        </authorList>
    </citation>
    <scope>IDENTIFICATION</scope>
</reference>
<dbReference type="InterPro" id="IPR008906">
    <property type="entry name" value="HATC_C_dom"/>
</dbReference>
<dbReference type="Proteomes" id="UP000008672">
    <property type="component" value="Unassembled WGS sequence"/>
</dbReference>
<dbReference type="GeneTree" id="ENSGT01030000234766"/>
<organism evidence="2 3">
    <name type="scientific">Latimeria chalumnae</name>
    <name type="common">Coelacanth</name>
    <dbReference type="NCBI Taxonomy" id="7897"/>
    <lineage>
        <taxon>Eukaryota</taxon>
        <taxon>Metazoa</taxon>
        <taxon>Chordata</taxon>
        <taxon>Craniata</taxon>
        <taxon>Vertebrata</taxon>
        <taxon>Euteleostomi</taxon>
        <taxon>Coelacanthiformes</taxon>
        <taxon>Coelacanthidae</taxon>
        <taxon>Latimeria</taxon>
    </lineage>
</organism>
<dbReference type="AlphaFoldDB" id="H3ATZ4"/>
<keyword evidence="3" id="KW-1185">Reference proteome</keyword>
<dbReference type="OMA" id="KSATYHS"/>